<dbReference type="EMBL" id="KZ857388">
    <property type="protein sequence ID" value="RDX52937.1"/>
    <property type="molecule type" value="Genomic_DNA"/>
</dbReference>
<dbReference type="OrthoDB" id="2757744at2759"/>
<organism evidence="1 2">
    <name type="scientific">Lentinus brumalis</name>
    <dbReference type="NCBI Taxonomy" id="2498619"/>
    <lineage>
        <taxon>Eukaryota</taxon>
        <taxon>Fungi</taxon>
        <taxon>Dikarya</taxon>
        <taxon>Basidiomycota</taxon>
        <taxon>Agaricomycotina</taxon>
        <taxon>Agaricomycetes</taxon>
        <taxon>Polyporales</taxon>
        <taxon>Polyporaceae</taxon>
        <taxon>Lentinus</taxon>
    </lineage>
</organism>
<reference evidence="1 2" key="1">
    <citation type="journal article" date="2018" name="Biotechnol. Biofuels">
        <title>Integrative visual omics of the white-rot fungus Polyporus brumalis exposes the biotechnological potential of its oxidative enzymes for delignifying raw plant biomass.</title>
        <authorList>
            <person name="Miyauchi S."/>
            <person name="Rancon A."/>
            <person name="Drula E."/>
            <person name="Hage H."/>
            <person name="Chaduli D."/>
            <person name="Favel A."/>
            <person name="Grisel S."/>
            <person name="Henrissat B."/>
            <person name="Herpoel-Gimbert I."/>
            <person name="Ruiz-Duenas F.J."/>
            <person name="Chevret D."/>
            <person name="Hainaut M."/>
            <person name="Lin J."/>
            <person name="Wang M."/>
            <person name="Pangilinan J."/>
            <person name="Lipzen A."/>
            <person name="Lesage-Meessen L."/>
            <person name="Navarro D."/>
            <person name="Riley R."/>
            <person name="Grigoriev I.V."/>
            <person name="Zhou S."/>
            <person name="Raouche S."/>
            <person name="Rosso M.N."/>
        </authorList>
    </citation>
    <scope>NUCLEOTIDE SEQUENCE [LARGE SCALE GENOMIC DNA]</scope>
    <source>
        <strain evidence="1 2">BRFM 1820</strain>
    </source>
</reference>
<dbReference type="Proteomes" id="UP000256964">
    <property type="component" value="Unassembled WGS sequence"/>
</dbReference>
<keyword evidence="2" id="KW-1185">Reference proteome</keyword>
<accession>A0A371DK71</accession>
<evidence type="ECO:0000313" key="1">
    <source>
        <dbReference type="EMBL" id="RDX52937.1"/>
    </source>
</evidence>
<name>A0A371DK71_9APHY</name>
<sequence>MAPSTVTPQMYHSAFTTTLDTLLHDRTQSNSALRERAQLHLAVLDRPQVASYTLPDLDPCLEITAKRVFIAMYQVGDEFHKPASARFVSAGICACAEVIATSSGWHHELHALTSDERLVEALNQLAMDLLTDLRCPFIRSRKFRPEDEAQWLELQRVVVKRDHHLCLLCGRLIWDGPAGDCVKYACHARTDRPCGGRIFQRSILEPDEPNTVHERSYFTLRRYCGLNETSLDVFSPRNTLLLHDPALKAFSHFLWSLKATAKADQYRVVVFAPDHNLGMKYPSVVTFKPHNKHPEDHLPEEILELPSPELLLVHAMFGSVLEYSGCRNALIRPNVILNLPNCDSGGTALAQRLSHMWSIAGLRQHVMKFARKLGRLS</sequence>
<gene>
    <name evidence="1" type="ORF">OH76DRAFT_1399504</name>
</gene>
<evidence type="ECO:0008006" key="3">
    <source>
        <dbReference type="Google" id="ProtNLM"/>
    </source>
</evidence>
<protein>
    <recommendedName>
        <fullName evidence="3">HNH nuclease domain-containing protein</fullName>
    </recommendedName>
</protein>
<evidence type="ECO:0000313" key="2">
    <source>
        <dbReference type="Proteomes" id="UP000256964"/>
    </source>
</evidence>
<dbReference type="AlphaFoldDB" id="A0A371DK71"/>
<proteinExistence type="predicted"/>